<dbReference type="VEuPathDB" id="FungiDB:BO70DRAFT_209569"/>
<accession>A0A317WLW4</accession>
<dbReference type="Proteomes" id="UP000247233">
    <property type="component" value="Unassembled WGS sequence"/>
</dbReference>
<organism evidence="1 2">
    <name type="scientific">Aspergillus heteromorphus CBS 117.55</name>
    <dbReference type="NCBI Taxonomy" id="1448321"/>
    <lineage>
        <taxon>Eukaryota</taxon>
        <taxon>Fungi</taxon>
        <taxon>Dikarya</taxon>
        <taxon>Ascomycota</taxon>
        <taxon>Pezizomycotina</taxon>
        <taxon>Eurotiomycetes</taxon>
        <taxon>Eurotiomycetidae</taxon>
        <taxon>Eurotiales</taxon>
        <taxon>Aspergillaceae</taxon>
        <taxon>Aspergillus</taxon>
        <taxon>Aspergillus subgen. Circumdati</taxon>
    </lineage>
</organism>
<gene>
    <name evidence="1" type="ORF">BO70DRAFT_209569</name>
</gene>
<comment type="caution">
    <text evidence="1">The sequence shown here is derived from an EMBL/GenBank/DDBJ whole genome shotgun (WGS) entry which is preliminary data.</text>
</comment>
<keyword evidence="2" id="KW-1185">Reference proteome</keyword>
<name>A0A317WLW4_9EURO</name>
<dbReference type="EMBL" id="MSFL01000007">
    <property type="protein sequence ID" value="PWY86681.1"/>
    <property type="molecule type" value="Genomic_DNA"/>
</dbReference>
<sequence>MISRYKENHLSIRLPCSYHDLMPDQMRVNPLLLLNCLEHSLPSFVHHWLPHTETSHRCSEPVDPSGPGYIQSSQRSAADLQVPLIFYTAIGLM</sequence>
<evidence type="ECO:0000313" key="1">
    <source>
        <dbReference type="EMBL" id="PWY86681.1"/>
    </source>
</evidence>
<proteinExistence type="predicted"/>
<protein>
    <submittedName>
        <fullName evidence="1">Uncharacterized protein</fullName>
    </submittedName>
</protein>
<evidence type="ECO:0000313" key="2">
    <source>
        <dbReference type="Proteomes" id="UP000247233"/>
    </source>
</evidence>
<dbReference type="RefSeq" id="XP_025400913.1">
    <property type="nucleotide sequence ID" value="XM_025538651.1"/>
</dbReference>
<reference evidence="1 2" key="1">
    <citation type="submission" date="2016-12" db="EMBL/GenBank/DDBJ databases">
        <title>The genomes of Aspergillus section Nigri reveals drivers in fungal speciation.</title>
        <authorList>
            <consortium name="DOE Joint Genome Institute"/>
            <person name="Vesth T.C."/>
            <person name="Nybo J."/>
            <person name="Theobald S."/>
            <person name="Brandl J."/>
            <person name="Frisvad J.C."/>
            <person name="Nielsen K.F."/>
            <person name="Lyhne E.K."/>
            <person name="Kogle M.E."/>
            <person name="Kuo A."/>
            <person name="Riley R."/>
            <person name="Clum A."/>
            <person name="Nolan M."/>
            <person name="Lipzen A."/>
            <person name="Salamov A."/>
            <person name="Henrissat B."/>
            <person name="Wiebenga A."/>
            <person name="De Vries R.P."/>
            <person name="Grigoriev I.V."/>
            <person name="Mortensen U.H."/>
            <person name="Andersen M.R."/>
            <person name="Baker S.E."/>
        </authorList>
    </citation>
    <scope>NUCLEOTIDE SEQUENCE [LARGE SCALE GENOMIC DNA]</scope>
    <source>
        <strain evidence="1 2">CBS 117.55</strain>
    </source>
</reference>
<dbReference type="AlphaFoldDB" id="A0A317WLW4"/>
<dbReference type="GeneID" id="37060888"/>